<gene>
    <name evidence="1" type="ORF">LSALG_LOCUS2974</name>
</gene>
<proteinExistence type="predicted"/>
<dbReference type="Proteomes" id="UP001177003">
    <property type="component" value="Chromosome 0"/>
</dbReference>
<name>A0AA35UP27_LACSI</name>
<sequence>MYKLFETNGKQPLKIVFDINTHMSIGEVYKCFIQEVGSYMWRDIGFDKDTWIDVFEAERIWSDLGVITNYPMAPVYWASLNNRICASYRGRKNVAKTCLTAFEGGVEAARAQATAGMDLQRWNVAIGHFLTKKHKK</sequence>
<evidence type="ECO:0000313" key="1">
    <source>
        <dbReference type="EMBL" id="CAI9262226.1"/>
    </source>
</evidence>
<organism evidence="1 2">
    <name type="scientific">Lactuca saligna</name>
    <name type="common">Willowleaf lettuce</name>
    <dbReference type="NCBI Taxonomy" id="75948"/>
    <lineage>
        <taxon>Eukaryota</taxon>
        <taxon>Viridiplantae</taxon>
        <taxon>Streptophyta</taxon>
        <taxon>Embryophyta</taxon>
        <taxon>Tracheophyta</taxon>
        <taxon>Spermatophyta</taxon>
        <taxon>Magnoliopsida</taxon>
        <taxon>eudicotyledons</taxon>
        <taxon>Gunneridae</taxon>
        <taxon>Pentapetalae</taxon>
        <taxon>asterids</taxon>
        <taxon>campanulids</taxon>
        <taxon>Asterales</taxon>
        <taxon>Asteraceae</taxon>
        <taxon>Cichorioideae</taxon>
        <taxon>Cichorieae</taxon>
        <taxon>Lactucinae</taxon>
        <taxon>Lactuca</taxon>
    </lineage>
</organism>
<evidence type="ECO:0000313" key="2">
    <source>
        <dbReference type="Proteomes" id="UP001177003"/>
    </source>
</evidence>
<keyword evidence="2" id="KW-1185">Reference proteome</keyword>
<protein>
    <submittedName>
        <fullName evidence="1">Uncharacterized protein</fullName>
    </submittedName>
</protein>
<reference evidence="1" key="1">
    <citation type="submission" date="2023-04" db="EMBL/GenBank/DDBJ databases">
        <authorList>
            <person name="Vijverberg K."/>
            <person name="Xiong W."/>
            <person name="Schranz E."/>
        </authorList>
    </citation>
    <scope>NUCLEOTIDE SEQUENCE</scope>
</reference>
<dbReference type="EMBL" id="OX465086">
    <property type="protein sequence ID" value="CAI9262226.1"/>
    <property type="molecule type" value="Genomic_DNA"/>
</dbReference>
<dbReference type="AlphaFoldDB" id="A0AA35UP27"/>
<accession>A0AA35UP27</accession>